<feature type="region of interest" description="Disordered" evidence="3">
    <location>
        <begin position="298"/>
        <end position="325"/>
    </location>
</feature>
<dbReference type="Gene3D" id="1.10.1820.10">
    <property type="entry name" value="protein kinase ck2 holoenzyme, chain C, domain 1"/>
    <property type="match status" value="1"/>
</dbReference>
<dbReference type="GO" id="GO:0005956">
    <property type="term" value="C:protein kinase CK2 complex"/>
    <property type="evidence" value="ECO:0007669"/>
    <property type="project" value="UniProtKB-UniRule"/>
</dbReference>
<feature type="compositionally biased region" description="Basic residues" evidence="3">
    <location>
        <begin position="306"/>
        <end position="317"/>
    </location>
</feature>
<dbReference type="GO" id="GO:0005737">
    <property type="term" value="C:cytoplasm"/>
    <property type="evidence" value="ECO:0007669"/>
    <property type="project" value="TreeGrafter"/>
</dbReference>
<comment type="similarity">
    <text evidence="1 2">Belongs to the casein kinase 2 subunit beta family.</text>
</comment>
<evidence type="ECO:0000256" key="3">
    <source>
        <dbReference type="SAM" id="MobiDB-lite"/>
    </source>
</evidence>
<dbReference type="OrthoDB" id="3971593at2759"/>
<name>A0A0K2V0H4_LEPSM</name>
<dbReference type="Gene3D" id="2.20.25.20">
    <property type="match status" value="1"/>
</dbReference>
<reference evidence="4" key="1">
    <citation type="submission" date="2014-05" db="EMBL/GenBank/DDBJ databases">
        <authorList>
            <person name="Chronopoulou M."/>
        </authorList>
    </citation>
    <scope>NUCLEOTIDE SEQUENCE</scope>
    <source>
        <tissue evidence="4">Whole organism</tissue>
    </source>
</reference>
<sequence length="325" mass="37737">NKINQFHYINQGILNKYTMEYPRSLLKHSSDRSYLNEPYNTSYSETCSYKKLPPNFELPWVDIYVRTWGNEFFVRVPDSYMHQNFNLTGLESILPTKKYFYETVDYIIGIHSDSESDGRVYIGSMDTDIRTASEVIYEHIHARFIMTPLGMEMVKDKFLNVVYGRCPRIYCQGTPTLPIGLSDCWSDHLGVKIYCPSCDDIYHPQKRGYKDLNGAGFGRSFPHNFLMHYPRPLVFKKHKLQSSLHGFKIHPLAYSVQHSISKRWDRRFVLTSSAKRLKVGTDGNLCYSTDNNLGDISDADPSVSIRQKKKKYSKRKPVPLADEHS</sequence>
<proteinExistence type="inferred from homology"/>
<dbReference type="EMBL" id="HACA01026618">
    <property type="protein sequence ID" value="CDW43979.1"/>
    <property type="molecule type" value="Transcribed_RNA"/>
</dbReference>
<feature type="non-terminal residue" evidence="4">
    <location>
        <position position="1"/>
    </location>
</feature>
<dbReference type="SMART" id="SM01085">
    <property type="entry name" value="CK_II_beta"/>
    <property type="match status" value="1"/>
</dbReference>
<dbReference type="Pfam" id="PF01214">
    <property type="entry name" value="CK_II_beta"/>
    <property type="match status" value="1"/>
</dbReference>
<dbReference type="InterPro" id="IPR000704">
    <property type="entry name" value="Casein_kinase_II_reg-sub"/>
</dbReference>
<dbReference type="PANTHER" id="PTHR11740:SF0">
    <property type="entry name" value="CASEIN KINASE II SUBUNIT BETA"/>
    <property type="match status" value="1"/>
</dbReference>
<dbReference type="GO" id="GO:0016301">
    <property type="term" value="F:kinase activity"/>
    <property type="evidence" value="ECO:0007669"/>
    <property type="project" value="UniProtKB-KW"/>
</dbReference>
<accession>A0A0K2V0H4</accession>
<evidence type="ECO:0000256" key="2">
    <source>
        <dbReference type="RuleBase" id="RU361268"/>
    </source>
</evidence>
<dbReference type="GO" id="GO:0019887">
    <property type="term" value="F:protein kinase regulator activity"/>
    <property type="evidence" value="ECO:0007669"/>
    <property type="project" value="InterPro"/>
</dbReference>
<keyword evidence="4" id="KW-0418">Kinase</keyword>
<evidence type="ECO:0000256" key="1">
    <source>
        <dbReference type="ARBA" id="ARBA00006941"/>
    </source>
</evidence>
<evidence type="ECO:0000313" key="4">
    <source>
        <dbReference type="EMBL" id="CDW43979.1"/>
    </source>
</evidence>
<dbReference type="InterPro" id="IPR016149">
    <property type="entry name" value="Casein_kin_II_reg-sub_N"/>
</dbReference>
<dbReference type="FunFam" id="2.20.25.20:FF:000001">
    <property type="entry name" value="Casein kinase II subunit beta"/>
    <property type="match status" value="1"/>
</dbReference>
<dbReference type="AlphaFoldDB" id="A0A0K2V0H4"/>
<dbReference type="SUPFAM" id="SSF57798">
    <property type="entry name" value="Casein kinase II beta subunit"/>
    <property type="match status" value="1"/>
</dbReference>
<comment type="subunit">
    <text evidence="2">Tetramer of two alpha and two beta subunits.</text>
</comment>
<keyword evidence="4" id="KW-0808">Transferase</keyword>
<protein>
    <recommendedName>
        <fullName evidence="2">Casein kinase II subunit beta</fullName>
        <shortName evidence="2">CK II beta</shortName>
    </recommendedName>
</protein>
<organism evidence="4">
    <name type="scientific">Lepeophtheirus salmonis</name>
    <name type="common">Salmon louse</name>
    <name type="synonym">Caligus salmonis</name>
    <dbReference type="NCBI Taxonomy" id="72036"/>
    <lineage>
        <taxon>Eukaryota</taxon>
        <taxon>Metazoa</taxon>
        <taxon>Ecdysozoa</taxon>
        <taxon>Arthropoda</taxon>
        <taxon>Crustacea</taxon>
        <taxon>Multicrustacea</taxon>
        <taxon>Hexanauplia</taxon>
        <taxon>Copepoda</taxon>
        <taxon>Siphonostomatoida</taxon>
        <taxon>Caligidae</taxon>
        <taxon>Lepeophtheirus</taxon>
    </lineage>
</organism>
<dbReference type="InterPro" id="IPR035991">
    <property type="entry name" value="Casein_kinase_II_beta-like"/>
</dbReference>
<dbReference type="PANTHER" id="PTHR11740">
    <property type="entry name" value="CASEIN KINASE II SUBUNIT BETA"/>
    <property type="match status" value="1"/>
</dbReference>
<dbReference type="PRINTS" id="PR00472">
    <property type="entry name" value="CASNKINASEII"/>
</dbReference>